<reference evidence="1 2" key="1">
    <citation type="submission" date="2017-11" db="EMBL/GenBank/DDBJ databases">
        <title>Genome sequencing of a diverse group of Pseudomonas species.</title>
        <authorList>
            <person name="Loper J."/>
        </authorList>
    </citation>
    <scope>NUCLEOTIDE SEQUENCE [LARGE SCALE GENOMIC DNA]</scope>
    <source>
        <strain evidence="1 2">NCPPB 2192</strain>
    </source>
</reference>
<name>A0ABX4QAB1_PSETO</name>
<organism evidence="1 2">
    <name type="scientific">Pseudomonas tolaasii NCPPB 2192</name>
    <dbReference type="NCBI Taxonomy" id="564423"/>
    <lineage>
        <taxon>Bacteria</taxon>
        <taxon>Pseudomonadati</taxon>
        <taxon>Pseudomonadota</taxon>
        <taxon>Gammaproteobacteria</taxon>
        <taxon>Pseudomonadales</taxon>
        <taxon>Pseudomonadaceae</taxon>
        <taxon>Pseudomonas</taxon>
    </lineage>
</organism>
<sequence length="57" mass="6589">MVYTEPNRLSQATIRDSSMKNLFAIIGVIVVVKKGYEFFREYNEMKQELDKRAGDSA</sequence>
<dbReference type="EMBL" id="PHHD01000001">
    <property type="protein sequence ID" value="PKA73749.1"/>
    <property type="molecule type" value="Genomic_DNA"/>
</dbReference>
<comment type="caution">
    <text evidence="1">The sequence shown here is derived from an EMBL/GenBank/DDBJ whole genome shotgun (WGS) entry which is preliminary data.</text>
</comment>
<proteinExistence type="predicted"/>
<accession>A0ABX4QAB1</accession>
<dbReference type="Proteomes" id="UP000232891">
    <property type="component" value="Unassembled WGS sequence"/>
</dbReference>
<evidence type="ECO:0000313" key="1">
    <source>
        <dbReference type="EMBL" id="PKA73749.1"/>
    </source>
</evidence>
<evidence type="ECO:0000313" key="2">
    <source>
        <dbReference type="Proteomes" id="UP000232891"/>
    </source>
</evidence>
<protein>
    <submittedName>
        <fullName evidence="1">Uncharacterized protein</fullName>
    </submittedName>
</protein>
<keyword evidence="2" id="KW-1185">Reference proteome</keyword>
<gene>
    <name evidence="1" type="ORF">ATI14_0490</name>
</gene>